<dbReference type="Gene3D" id="3.40.640.10">
    <property type="entry name" value="Type I PLP-dependent aspartate aminotransferase-like (Major domain)"/>
    <property type="match status" value="1"/>
</dbReference>
<proteinExistence type="predicted"/>
<evidence type="ECO:0000313" key="3">
    <source>
        <dbReference type="Proteomes" id="UP001280121"/>
    </source>
</evidence>
<dbReference type="GO" id="GO:0030170">
    <property type="term" value="F:pyridoxal phosphate binding"/>
    <property type="evidence" value="ECO:0007669"/>
    <property type="project" value="InterPro"/>
</dbReference>
<evidence type="ECO:0000313" key="2">
    <source>
        <dbReference type="EMBL" id="KAK2651195.1"/>
    </source>
</evidence>
<dbReference type="EMBL" id="JANJYI010000005">
    <property type="protein sequence ID" value="KAK2651195.1"/>
    <property type="molecule type" value="Genomic_DNA"/>
</dbReference>
<dbReference type="InterPro" id="IPR015421">
    <property type="entry name" value="PyrdxlP-dep_Trfase_major"/>
</dbReference>
<accession>A0AAD9X254</accession>
<dbReference type="GO" id="GO:0004838">
    <property type="term" value="F:L-tyrosine-2-oxoglutarate transaminase activity"/>
    <property type="evidence" value="ECO:0007669"/>
    <property type="project" value="TreeGrafter"/>
</dbReference>
<keyword evidence="3" id="KW-1185">Reference proteome</keyword>
<dbReference type="PANTHER" id="PTHR45744">
    <property type="entry name" value="TYROSINE AMINOTRANSFERASE"/>
    <property type="match status" value="1"/>
</dbReference>
<dbReference type="GO" id="GO:0006572">
    <property type="term" value="P:L-tyrosine catabolic process"/>
    <property type="evidence" value="ECO:0007669"/>
    <property type="project" value="TreeGrafter"/>
</dbReference>
<dbReference type="InterPro" id="IPR004839">
    <property type="entry name" value="Aminotransferase_I/II_large"/>
</dbReference>
<dbReference type="CDD" id="cd00609">
    <property type="entry name" value="AAT_like"/>
    <property type="match status" value="1"/>
</dbReference>
<comment type="caution">
    <text evidence="2">The sequence shown here is derived from an EMBL/GenBank/DDBJ whole genome shotgun (WGS) entry which is preliminary data.</text>
</comment>
<evidence type="ECO:0000259" key="1">
    <source>
        <dbReference type="Pfam" id="PF00155"/>
    </source>
</evidence>
<dbReference type="InterPro" id="IPR015424">
    <property type="entry name" value="PyrdxlP-dep_Trfase"/>
</dbReference>
<dbReference type="Pfam" id="PF00155">
    <property type="entry name" value="Aminotran_1_2"/>
    <property type="match status" value="1"/>
</dbReference>
<name>A0AAD9X254_9ROSI</name>
<feature type="domain" description="Aminotransferase class I/classII large" evidence="1">
    <location>
        <begin position="44"/>
        <end position="190"/>
    </location>
</feature>
<dbReference type="PANTHER" id="PTHR45744:SF11">
    <property type="entry name" value="TYROSINE AMINOTRANSFERASE"/>
    <property type="match status" value="1"/>
</dbReference>
<organism evidence="2 3">
    <name type="scientific">Dipteronia dyeriana</name>
    <dbReference type="NCBI Taxonomy" id="168575"/>
    <lineage>
        <taxon>Eukaryota</taxon>
        <taxon>Viridiplantae</taxon>
        <taxon>Streptophyta</taxon>
        <taxon>Embryophyta</taxon>
        <taxon>Tracheophyta</taxon>
        <taxon>Spermatophyta</taxon>
        <taxon>Magnoliopsida</taxon>
        <taxon>eudicotyledons</taxon>
        <taxon>Gunneridae</taxon>
        <taxon>Pentapetalae</taxon>
        <taxon>rosids</taxon>
        <taxon>malvids</taxon>
        <taxon>Sapindales</taxon>
        <taxon>Sapindaceae</taxon>
        <taxon>Hippocastanoideae</taxon>
        <taxon>Acereae</taxon>
        <taxon>Dipteronia</taxon>
    </lineage>
</organism>
<dbReference type="Gene3D" id="3.90.1150.10">
    <property type="entry name" value="Aspartate Aminotransferase, domain 1"/>
    <property type="match status" value="2"/>
</dbReference>
<dbReference type="InterPro" id="IPR015422">
    <property type="entry name" value="PyrdxlP-dep_Trfase_small"/>
</dbReference>
<dbReference type="SUPFAM" id="SSF53383">
    <property type="entry name" value="PLP-dependent transferases"/>
    <property type="match status" value="1"/>
</dbReference>
<dbReference type="Proteomes" id="UP001280121">
    <property type="component" value="Unassembled WGS sequence"/>
</dbReference>
<gene>
    <name evidence="2" type="ORF">Ddye_018684</name>
</gene>
<protein>
    <recommendedName>
        <fullName evidence="1">Aminotransferase class I/classII large domain-containing protein</fullName>
    </recommendedName>
</protein>
<reference evidence="2" key="1">
    <citation type="journal article" date="2023" name="Plant J.">
        <title>Genome sequences and population genomics provide insights into the demographic history, inbreeding, and mutation load of two 'living fossil' tree species of Dipteronia.</title>
        <authorList>
            <person name="Feng Y."/>
            <person name="Comes H.P."/>
            <person name="Chen J."/>
            <person name="Zhu S."/>
            <person name="Lu R."/>
            <person name="Zhang X."/>
            <person name="Li P."/>
            <person name="Qiu J."/>
            <person name="Olsen K.M."/>
            <person name="Qiu Y."/>
        </authorList>
    </citation>
    <scope>NUCLEOTIDE SEQUENCE</scope>
    <source>
        <strain evidence="2">KIB01</strain>
    </source>
</reference>
<sequence length="239" mass="26044">MENGRKGGDYRDTAEQLNAAASMTVRGVVEALMKKLDKEESRCMIHLGQGDPSAFPCFRTTPLAEDAMVDALCSAKFNCYSSSVGILQARRAIAEYLSSDVPEELSPDDVYVTVGCTQAIEIIISVIGARPGANILLPKPGYPMYEARAAFSKLEVGNFDLLPEKGWEVDLEAVEALADENTVAMIVDSIKSYINISSDVATFTQVKLNLSLLKDISDDMDFCLKLAEEESVIVLPDFL</sequence>
<dbReference type="AlphaFoldDB" id="A0AAD9X254"/>